<dbReference type="InterPro" id="IPR000866">
    <property type="entry name" value="AhpC/TSA"/>
</dbReference>
<accession>A0A3B1ATL4</accession>
<evidence type="ECO:0000259" key="2">
    <source>
        <dbReference type="PROSITE" id="PS51352"/>
    </source>
</evidence>
<feature type="compositionally biased region" description="Polar residues" evidence="1">
    <location>
        <begin position="41"/>
        <end position="56"/>
    </location>
</feature>
<reference evidence="3" key="1">
    <citation type="submission" date="2018-06" db="EMBL/GenBank/DDBJ databases">
        <authorList>
            <person name="Zhirakovskaya E."/>
        </authorList>
    </citation>
    <scope>NUCLEOTIDE SEQUENCE</scope>
</reference>
<evidence type="ECO:0000313" key="3">
    <source>
        <dbReference type="EMBL" id="VAX05061.1"/>
    </source>
</evidence>
<gene>
    <name evidence="3" type="ORF">MNBD_GAMMA19-1267</name>
</gene>
<name>A0A3B1ATL4_9ZZZZ</name>
<feature type="domain" description="Thioredoxin" evidence="2">
    <location>
        <begin position="47"/>
        <end position="184"/>
    </location>
</feature>
<dbReference type="EMBL" id="UOFV01000512">
    <property type="protein sequence ID" value="VAX05061.1"/>
    <property type="molecule type" value="Genomic_DNA"/>
</dbReference>
<evidence type="ECO:0000256" key="1">
    <source>
        <dbReference type="SAM" id="MobiDB-lite"/>
    </source>
</evidence>
<dbReference type="Pfam" id="PF00578">
    <property type="entry name" value="AhpC-TSA"/>
    <property type="match status" value="1"/>
</dbReference>
<dbReference type="GO" id="GO:0016491">
    <property type="term" value="F:oxidoreductase activity"/>
    <property type="evidence" value="ECO:0007669"/>
    <property type="project" value="InterPro"/>
</dbReference>
<dbReference type="SUPFAM" id="SSF52833">
    <property type="entry name" value="Thioredoxin-like"/>
    <property type="match status" value="1"/>
</dbReference>
<dbReference type="AlphaFoldDB" id="A0A3B1ATL4"/>
<sequence length="184" mass="19932">MYCVKKWLPACLLVTLFNTTGCQGVTDDLTPSDSDKRPTVVSGSTGSQPTQSAPDFTAVDTLNNSRTLSSELALADSVVLYFTMWCPICDSHMAHIRSQLIPEFPNVRFLVIDYVTGSVPASRAAQLANGYASFTVLADSNQALHDTFKGSMGITVVIDGAGIVRMNEYYKDGRKLRETLAALP</sequence>
<proteinExistence type="predicted"/>
<dbReference type="GO" id="GO:0016209">
    <property type="term" value="F:antioxidant activity"/>
    <property type="evidence" value="ECO:0007669"/>
    <property type="project" value="InterPro"/>
</dbReference>
<dbReference type="InterPro" id="IPR013766">
    <property type="entry name" value="Thioredoxin_domain"/>
</dbReference>
<dbReference type="Gene3D" id="3.40.30.10">
    <property type="entry name" value="Glutaredoxin"/>
    <property type="match status" value="1"/>
</dbReference>
<dbReference type="PROSITE" id="PS51352">
    <property type="entry name" value="THIOREDOXIN_2"/>
    <property type="match status" value="1"/>
</dbReference>
<feature type="region of interest" description="Disordered" evidence="1">
    <location>
        <begin position="27"/>
        <end position="56"/>
    </location>
</feature>
<protein>
    <recommendedName>
        <fullName evidence="2">Thioredoxin domain-containing protein</fullName>
    </recommendedName>
</protein>
<dbReference type="InterPro" id="IPR036249">
    <property type="entry name" value="Thioredoxin-like_sf"/>
</dbReference>
<organism evidence="3">
    <name type="scientific">hydrothermal vent metagenome</name>
    <dbReference type="NCBI Taxonomy" id="652676"/>
    <lineage>
        <taxon>unclassified sequences</taxon>
        <taxon>metagenomes</taxon>
        <taxon>ecological metagenomes</taxon>
    </lineage>
</organism>